<accession>A0ABV6Z6M9</accession>
<organism evidence="2 3">
    <name type="scientific">candidate division CSSED10-310 bacterium</name>
    <dbReference type="NCBI Taxonomy" id="2855610"/>
    <lineage>
        <taxon>Bacteria</taxon>
        <taxon>Bacteria division CSSED10-310</taxon>
    </lineage>
</organism>
<evidence type="ECO:0008006" key="4">
    <source>
        <dbReference type="Google" id="ProtNLM"/>
    </source>
</evidence>
<name>A0ABV6Z6M9_UNCC1</name>
<gene>
    <name evidence="2" type="ORF">ACFL27_28255</name>
</gene>
<feature type="region of interest" description="Disordered" evidence="1">
    <location>
        <begin position="60"/>
        <end position="80"/>
    </location>
</feature>
<keyword evidence="3" id="KW-1185">Reference proteome</keyword>
<reference evidence="2 3" key="1">
    <citation type="submission" date="2024-09" db="EMBL/GenBank/DDBJ databases">
        <title>Laminarin stimulates single cell rates of sulfate reduction while oxygen inhibits transcriptomic activity in coastal marine sediment.</title>
        <authorList>
            <person name="Lindsay M."/>
            <person name="Orcutt B."/>
            <person name="Emerson D."/>
            <person name="Stepanauskas R."/>
            <person name="D'Angelo T."/>
        </authorList>
    </citation>
    <scope>NUCLEOTIDE SEQUENCE [LARGE SCALE GENOMIC DNA]</scope>
    <source>
        <strain evidence="2">SAG AM-311-K15</strain>
    </source>
</reference>
<evidence type="ECO:0000313" key="2">
    <source>
        <dbReference type="EMBL" id="MFC1854094.1"/>
    </source>
</evidence>
<evidence type="ECO:0000256" key="1">
    <source>
        <dbReference type="SAM" id="MobiDB-lite"/>
    </source>
</evidence>
<sequence>MSSAPHNRDLTQEVLTLLQKEQIPLTREAIRSSLKVKNTTLGQALISLHHNGRIQRSHKGWGLVPITPSHATQEGNKHDP</sequence>
<dbReference type="EMBL" id="JBHPBY010000716">
    <property type="protein sequence ID" value="MFC1854094.1"/>
    <property type="molecule type" value="Genomic_DNA"/>
</dbReference>
<evidence type="ECO:0000313" key="3">
    <source>
        <dbReference type="Proteomes" id="UP001594351"/>
    </source>
</evidence>
<dbReference type="Proteomes" id="UP001594351">
    <property type="component" value="Unassembled WGS sequence"/>
</dbReference>
<protein>
    <recommendedName>
        <fullName evidence="4">Transcriptional regulator</fullName>
    </recommendedName>
</protein>
<proteinExistence type="predicted"/>
<comment type="caution">
    <text evidence="2">The sequence shown here is derived from an EMBL/GenBank/DDBJ whole genome shotgun (WGS) entry which is preliminary data.</text>
</comment>